<feature type="domain" description="DUF4832" evidence="3">
    <location>
        <begin position="275"/>
        <end position="489"/>
    </location>
</feature>
<feature type="domain" description="DUF4874" evidence="4">
    <location>
        <begin position="48"/>
        <end position="238"/>
    </location>
</feature>
<name>A0A212RQL9_9CHLR</name>
<dbReference type="Proteomes" id="UP000197025">
    <property type="component" value="Unassembled WGS sequence"/>
</dbReference>
<dbReference type="EMBL" id="FYEK01000075">
    <property type="protein sequence ID" value="SNB74772.1"/>
    <property type="molecule type" value="Genomic_DNA"/>
</dbReference>
<evidence type="ECO:0000313" key="5">
    <source>
        <dbReference type="EMBL" id="SNB74772.1"/>
    </source>
</evidence>
<dbReference type="OrthoDB" id="9809781at2"/>
<keyword evidence="2" id="KW-0732">Signal</keyword>
<evidence type="ECO:0000313" key="6">
    <source>
        <dbReference type="Proteomes" id="UP000197025"/>
    </source>
</evidence>
<proteinExistence type="predicted"/>
<dbReference type="Pfam" id="PF16173">
    <property type="entry name" value="DUF4874"/>
    <property type="match status" value="1"/>
</dbReference>
<reference evidence="6" key="1">
    <citation type="submission" date="2017-06" db="EMBL/GenBank/DDBJ databases">
        <authorList>
            <person name="Varghese N."/>
            <person name="Submissions S."/>
        </authorList>
    </citation>
    <scope>NUCLEOTIDE SEQUENCE [LARGE SCALE GENOMIC DNA]</scope>
    <source>
        <strain evidence="6">JAD2</strain>
    </source>
</reference>
<evidence type="ECO:0000256" key="1">
    <source>
        <dbReference type="SAM" id="MobiDB-lite"/>
    </source>
</evidence>
<dbReference type="InterPro" id="IPR032379">
    <property type="entry name" value="DUF4874"/>
</dbReference>
<feature type="region of interest" description="Disordered" evidence="1">
    <location>
        <begin position="34"/>
        <end position="55"/>
    </location>
</feature>
<dbReference type="RefSeq" id="WP_088572331.1">
    <property type="nucleotide sequence ID" value="NZ_FYEK01000075.1"/>
</dbReference>
<evidence type="ECO:0000259" key="4">
    <source>
        <dbReference type="Pfam" id="PF16173"/>
    </source>
</evidence>
<feature type="signal peptide" evidence="2">
    <location>
        <begin position="1"/>
        <end position="24"/>
    </location>
</feature>
<accession>A0A212RQL9</accession>
<gene>
    <name evidence="5" type="ORF">SAMN02746019_00018050</name>
</gene>
<evidence type="ECO:0008006" key="7">
    <source>
        <dbReference type="Google" id="ProtNLM"/>
    </source>
</evidence>
<dbReference type="InParanoid" id="A0A212RQL9"/>
<dbReference type="Pfam" id="PF16116">
    <property type="entry name" value="DUF4832"/>
    <property type="match status" value="1"/>
</dbReference>
<dbReference type="AlphaFoldDB" id="A0A212RQL9"/>
<evidence type="ECO:0000256" key="2">
    <source>
        <dbReference type="SAM" id="SignalP"/>
    </source>
</evidence>
<evidence type="ECO:0000259" key="3">
    <source>
        <dbReference type="Pfam" id="PF16116"/>
    </source>
</evidence>
<dbReference type="InterPro" id="IPR032267">
    <property type="entry name" value="DUF4832"/>
</dbReference>
<keyword evidence="6" id="KW-1185">Reference proteome</keyword>
<sequence length="524" mass="57794">MRCCALTRSLWVFLLSLCAACAIPAPLPTTGSPAATVTFEPDPTPHPNPDRGFAADSSYPDEPVLDAWGKIAQAEAQGIHIRLIRRTYYLHAYASQETLPPSLLATVAQDLSAAREAGVRLILRFAYRPEENSETVAYCDPPLERVLSHLAQLGPILRAGRGAIAYLEAGLIGPWGEWHSASPEAALLDPLPGYSEGPQPPCGRANYDRKLPNYKTLQIVEALLNEVPGRRVAVRHPMAKAKLLELAAGGEEGSYPSLFEPLTAAEAHRDTLKARLGGHNDCFLASPDDNGTYFYTPGPQQEREKEYWSQDNRYTVMGGETCTPAPYIPAGEDPAAYVYAQFRRFRFNNLNLHYHPGFIGWLAAQPFGDGTLLEALERDLGYRLHLRRATLLPERAPAGSALQVTLELENLGFGSLYNPKTLTLVFRGEDGTRVERVLEEAFYGPAPEEGPAVYTYTVSAPTEAGRYDLYLKISDPDVPEDIRYHVRLATRTAYEEGMHALNLALEVVGSRIFLPFILRDLHGP</sequence>
<organism evidence="5 6">
    <name type="scientific">Thermoflexus hugenholtzii JAD2</name>
    <dbReference type="NCBI Taxonomy" id="877466"/>
    <lineage>
        <taxon>Bacteria</taxon>
        <taxon>Bacillati</taxon>
        <taxon>Chloroflexota</taxon>
        <taxon>Thermoflexia</taxon>
        <taxon>Thermoflexales</taxon>
        <taxon>Thermoflexaceae</taxon>
        <taxon>Thermoflexus</taxon>
    </lineage>
</organism>
<feature type="chain" id="PRO_5012419925" description="DUF4832 domain-containing protein" evidence="2">
    <location>
        <begin position="25"/>
        <end position="524"/>
    </location>
</feature>
<protein>
    <recommendedName>
        <fullName evidence="7">DUF4832 domain-containing protein</fullName>
    </recommendedName>
</protein>